<comment type="caution">
    <text evidence="1">The sequence shown here is derived from an EMBL/GenBank/DDBJ whole genome shotgun (WGS) entry which is preliminary data.</text>
</comment>
<name>A0A5C6QBA4_9GAMM</name>
<dbReference type="Proteomes" id="UP000321822">
    <property type="component" value="Unassembled WGS sequence"/>
</dbReference>
<dbReference type="EMBL" id="VOLT01000009">
    <property type="protein sequence ID" value="TWX65940.1"/>
    <property type="molecule type" value="Genomic_DNA"/>
</dbReference>
<dbReference type="RefSeq" id="WP_146789956.1">
    <property type="nucleotide sequence ID" value="NZ_VOLT01000009.1"/>
</dbReference>
<reference evidence="1 2" key="1">
    <citation type="submission" date="2019-07" db="EMBL/GenBank/DDBJ databases">
        <title>Genomes of sea-ice associated Colwellia species.</title>
        <authorList>
            <person name="Bowman J.P."/>
        </authorList>
    </citation>
    <scope>NUCLEOTIDE SEQUENCE [LARGE SCALE GENOMIC DNA]</scope>
    <source>
        <strain evidence="1 2">ACAM 459</strain>
    </source>
</reference>
<evidence type="ECO:0000313" key="2">
    <source>
        <dbReference type="Proteomes" id="UP000321822"/>
    </source>
</evidence>
<proteinExistence type="predicted"/>
<evidence type="ECO:0000313" key="1">
    <source>
        <dbReference type="EMBL" id="TWX65940.1"/>
    </source>
</evidence>
<keyword evidence="2" id="KW-1185">Reference proteome</keyword>
<dbReference type="OrthoDB" id="6905277at2"/>
<protein>
    <submittedName>
        <fullName evidence="1">Uncharacterized protein</fullName>
    </submittedName>
</protein>
<organism evidence="1 2">
    <name type="scientific">Colwellia demingiae</name>
    <dbReference type="NCBI Taxonomy" id="89401"/>
    <lineage>
        <taxon>Bacteria</taxon>
        <taxon>Pseudomonadati</taxon>
        <taxon>Pseudomonadota</taxon>
        <taxon>Gammaproteobacteria</taxon>
        <taxon>Alteromonadales</taxon>
        <taxon>Colwelliaceae</taxon>
        <taxon>Colwellia</taxon>
    </lineage>
</organism>
<sequence>MKVALFAKYGQKEHLFNLLNKGELYLQPFSNYRKIEDDGVRGDPNEGVAEHRTIPNGSKLSIKIDGEYQEVAEITSGAMRTFGSNFEKFSIYCLYAVTENWSLESLPDEIKKFGDHVAVIHNPKIFVERIKKVISELNGDCFRQLVEYKSGDEFEGFIGPFVKHNDFQWQSEFRICINTDLLTDNKINIGDLSDIISIYEAKDFDIQKEQKELA</sequence>
<accession>A0A5C6QBA4</accession>
<dbReference type="AlphaFoldDB" id="A0A5C6QBA4"/>
<gene>
    <name evidence="1" type="ORF">ESZ36_16690</name>
</gene>